<sequence>MSEIWQKPEIIDWTQNLLNSYEKLLKKALIARKSDLEEQAKTLFFAPFVVASHGIEKDPIFNYGNQTTLDLWEISWENLLKTPSRKTVKDNLSEAERAKMLLQAKEKGFIDHYQGIRITSKGKLFKINNAIVWNITNHQGTYLGQAATFSEWEFLS</sequence>
<organism evidence="2 3">
    <name type="scientific">Aphanothece hegewaldii CCALA 016</name>
    <dbReference type="NCBI Taxonomy" id="2107694"/>
    <lineage>
        <taxon>Bacteria</taxon>
        <taxon>Bacillati</taxon>
        <taxon>Cyanobacteriota</taxon>
        <taxon>Cyanophyceae</taxon>
        <taxon>Oscillatoriophycideae</taxon>
        <taxon>Chroococcales</taxon>
        <taxon>Aphanothecaceae</taxon>
        <taxon>Aphanothece</taxon>
    </lineage>
</organism>
<keyword evidence="3" id="KW-1185">Reference proteome</keyword>
<protein>
    <submittedName>
        <fullName evidence="2">MEKHLA domain-containing protein</fullName>
    </submittedName>
</protein>
<evidence type="ECO:0000313" key="3">
    <source>
        <dbReference type="Proteomes" id="UP000239001"/>
    </source>
</evidence>
<dbReference type="OrthoDB" id="9794448at2"/>
<evidence type="ECO:0000259" key="1">
    <source>
        <dbReference type="Pfam" id="PF08670"/>
    </source>
</evidence>
<feature type="domain" description="MEKHLA" evidence="1">
    <location>
        <begin position="12"/>
        <end position="154"/>
    </location>
</feature>
<reference evidence="2 3" key="2">
    <citation type="submission" date="2018-03" db="EMBL/GenBank/DDBJ databases">
        <authorList>
            <person name="Keele B.F."/>
        </authorList>
    </citation>
    <scope>NUCLEOTIDE SEQUENCE [LARGE SCALE GENOMIC DNA]</scope>
    <source>
        <strain evidence="2 3">CCALA 016</strain>
    </source>
</reference>
<accession>A0A2T1LZR7</accession>
<comment type="caution">
    <text evidence="2">The sequence shown here is derived from an EMBL/GenBank/DDBJ whole genome shotgun (WGS) entry which is preliminary data.</text>
</comment>
<dbReference type="EMBL" id="PXOH01000006">
    <property type="protein sequence ID" value="PSF37911.1"/>
    <property type="molecule type" value="Genomic_DNA"/>
</dbReference>
<dbReference type="RefSeq" id="WP_106456352.1">
    <property type="nucleotide sequence ID" value="NZ_PXOH01000006.1"/>
</dbReference>
<name>A0A2T1LZR7_9CHRO</name>
<dbReference type="Proteomes" id="UP000239001">
    <property type="component" value="Unassembled WGS sequence"/>
</dbReference>
<gene>
    <name evidence="2" type="ORF">C7H19_07995</name>
</gene>
<reference evidence="2 3" key="1">
    <citation type="submission" date="2018-03" db="EMBL/GenBank/DDBJ databases">
        <title>The ancient ancestry and fast evolution of plastids.</title>
        <authorList>
            <person name="Moore K.R."/>
            <person name="Magnabosco C."/>
            <person name="Momper L."/>
            <person name="Gold D.A."/>
            <person name="Bosak T."/>
            <person name="Fournier G.P."/>
        </authorList>
    </citation>
    <scope>NUCLEOTIDE SEQUENCE [LARGE SCALE GENOMIC DNA]</scope>
    <source>
        <strain evidence="2 3">CCALA 016</strain>
    </source>
</reference>
<dbReference type="AlphaFoldDB" id="A0A2T1LZR7"/>
<proteinExistence type="predicted"/>
<evidence type="ECO:0000313" key="2">
    <source>
        <dbReference type="EMBL" id="PSF37911.1"/>
    </source>
</evidence>
<dbReference type="Pfam" id="PF08670">
    <property type="entry name" value="MEKHLA"/>
    <property type="match status" value="1"/>
</dbReference>
<dbReference type="InterPro" id="IPR013978">
    <property type="entry name" value="MEKHLA"/>
</dbReference>